<evidence type="ECO:0000256" key="5">
    <source>
        <dbReference type="ARBA" id="ARBA00023204"/>
    </source>
</evidence>
<comment type="similarity">
    <text evidence="1 7">Belongs to the RecO family.</text>
</comment>
<evidence type="ECO:0000313" key="9">
    <source>
        <dbReference type="EMBL" id="WWR46285.1"/>
    </source>
</evidence>
<proteinExistence type="inferred from homology"/>
<protein>
    <recommendedName>
        <fullName evidence="2 7">DNA repair protein RecO</fullName>
    </recommendedName>
    <alternativeName>
        <fullName evidence="6 7">Recombination protein O</fullName>
    </alternativeName>
</protein>
<dbReference type="SUPFAM" id="SSF57863">
    <property type="entry name" value="ArfGap/RecO-like zinc finger"/>
    <property type="match status" value="1"/>
</dbReference>
<dbReference type="InterPro" id="IPR003717">
    <property type="entry name" value="RecO"/>
</dbReference>
<dbReference type="InterPro" id="IPR042242">
    <property type="entry name" value="RecO_C"/>
</dbReference>
<dbReference type="Proteomes" id="UP001364156">
    <property type="component" value="Chromosome"/>
</dbReference>
<dbReference type="RefSeq" id="WP_338549150.1">
    <property type="nucleotide sequence ID" value="NZ_CP146069.1"/>
</dbReference>
<keyword evidence="4 7" id="KW-0233">DNA recombination</keyword>
<sequence>MEWRDQGILLSSRRHGESSAIIDVFTPNQGRHAGVVRGGASRKMAPVLQPGAQLDVSWRARLEDHIGTYQAELVRSRAALVMGDRLSLAGLNAVTALLLFCLPEREAHAPLYRKSEQLLDLLGQPEVWPLAYLQWELALLDDMGFGLDLSECTVLGGSDRDLVYISPKTGRAVSRDGAGEWADRLLPLPPCLLGANPSDDAEIIQALDVTGYFLSNALAPEIGNKPLPEARGRFVSRYAAQMNAG</sequence>
<reference evidence="9 10" key="1">
    <citation type="submission" date="2023-10" db="EMBL/GenBank/DDBJ databases">
        <title>Roseovarius strain S88 nov., isolated from a marine algae.</title>
        <authorList>
            <person name="Lee M.W."/>
            <person name="Lee J.K."/>
            <person name="Kim J.M."/>
            <person name="Choi D.G."/>
            <person name="Baek J.H."/>
            <person name="Bayburt H."/>
            <person name="Jung J.J."/>
            <person name="Han D.M."/>
            <person name="Jeon C.O."/>
        </authorList>
    </citation>
    <scope>NUCLEOTIDE SEQUENCE [LARGE SCALE GENOMIC DNA]</scope>
    <source>
        <strain evidence="9 10">S88</strain>
    </source>
</reference>
<keyword evidence="10" id="KW-1185">Reference proteome</keyword>
<dbReference type="InterPro" id="IPR012340">
    <property type="entry name" value="NA-bd_OB-fold"/>
</dbReference>
<keyword evidence="3 7" id="KW-0227">DNA damage</keyword>
<evidence type="ECO:0000256" key="7">
    <source>
        <dbReference type="HAMAP-Rule" id="MF_00201"/>
    </source>
</evidence>
<dbReference type="HAMAP" id="MF_00201">
    <property type="entry name" value="RecO"/>
    <property type="match status" value="1"/>
</dbReference>
<dbReference type="PANTHER" id="PTHR33991">
    <property type="entry name" value="DNA REPAIR PROTEIN RECO"/>
    <property type="match status" value="1"/>
</dbReference>
<evidence type="ECO:0000256" key="6">
    <source>
        <dbReference type="ARBA" id="ARBA00033409"/>
    </source>
</evidence>
<dbReference type="Pfam" id="PF11967">
    <property type="entry name" value="RecO_N"/>
    <property type="match status" value="1"/>
</dbReference>
<name>A0ABZ2HF24_9RHOB</name>
<evidence type="ECO:0000256" key="3">
    <source>
        <dbReference type="ARBA" id="ARBA00022763"/>
    </source>
</evidence>
<dbReference type="InterPro" id="IPR022572">
    <property type="entry name" value="DNA_rep/recomb_RecO_N"/>
</dbReference>
<keyword evidence="5 7" id="KW-0234">DNA repair</keyword>
<evidence type="ECO:0000313" key="10">
    <source>
        <dbReference type="Proteomes" id="UP001364156"/>
    </source>
</evidence>
<dbReference type="EMBL" id="CP146069">
    <property type="protein sequence ID" value="WWR46285.1"/>
    <property type="molecule type" value="Genomic_DNA"/>
</dbReference>
<feature type="domain" description="DNA replication/recombination mediator RecO N-terminal" evidence="8">
    <location>
        <begin position="1"/>
        <end position="76"/>
    </location>
</feature>
<dbReference type="PANTHER" id="PTHR33991:SF1">
    <property type="entry name" value="DNA REPAIR PROTEIN RECO"/>
    <property type="match status" value="1"/>
</dbReference>
<dbReference type="InterPro" id="IPR037278">
    <property type="entry name" value="ARFGAP/RecO"/>
</dbReference>
<dbReference type="Gene3D" id="1.20.1440.120">
    <property type="entry name" value="Recombination protein O, C-terminal domain"/>
    <property type="match status" value="1"/>
</dbReference>
<gene>
    <name evidence="7 9" type="primary">recO</name>
    <name evidence="9" type="ORF">RZ517_16165</name>
</gene>
<dbReference type="Pfam" id="PF02565">
    <property type="entry name" value="RecO_C"/>
    <property type="match status" value="1"/>
</dbReference>
<evidence type="ECO:0000256" key="1">
    <source>
        <dbReference type="ARBA" id="ARBA00007452"/>
    </source>
</evidence>
<evidence type="ECO:0000256" key="2">
    <source>
        <dbReference type="ARBA" id="ARBA00021310"/>
    </source>
</evidence>
<evidence type="ECO:0000256" key="4">
    <source>
        <dbReference type="ARBA" id="ARBA00023172"/>
    </source>
</evidence>
<dbReference type="NCBIfam" id="TIGR00613">
    <property type="entry name" value="reco"/>
    <property type="match status" value="1"/>
</dbReference>
<accession>A0ABZ2HF24</accession>
<organism evidence="9 10">
    <name type="scientific">Roseovarius phycicola</name>
    <dbReference type="NCBI Taxonomy" id="3080976"/>
    <lineage>
        <taxon>Bacteria</taxon>
        <taxon>Pseudomonadati</taxon>
        <taxon>Pseudomonadota</taxon>
        <taxon>Alphaproteobacteria</taxon>
        <taxon>Rhodobacterales</taxon>
        <taxon>Roseobacteraceae</taxon>
        <taxon>Roseovarius</taxon>
    </lineage>
</organism>
<dbReference type="SUPFAM" id="SSF50249">
    <property type="entry name" value="Nucleic acid-binding proteins"/>
    <property type="match status" value="1"/>
</dbReference>
<comment type="function">
    <text evidence="7">Involved in DNA repair and RecF pathway recombination.</text>
</comment>
<dbReference type="Gene3D" id="2.40.50.140">
    <property type="entry name" value="Nucleic acid-binding proteins"/>
    <property type="match status" value="1"/>
</dbReference>
<evidence type="ECO:0000259" key="8">
    <source>
        <dbReference type="Pfam" id="PF11967"/>
    </source>
</evidence>